<feature type="signal peptide" evidence="11">
    <location>
        <begin position="1"/>
        <end position="23"/>
    </location>
</feature>
<keyword evidence="15" id="KW-1185">Reference proteome</keyword>
<dbReference type="InterPro" id="IPR012910">
    <property type="entry name" value="Plug_dom"/>
</dbReference>
<dbReference type="PANTHER" id="PTHR30069">
    <property type="entry name" value="TONB-DEPENDENT OUTER MEMBRANE RECEPTOR"/>
    <property type="match status" value="1"/>
</dbReference>
<keyword evidence="11" id="KW-0732">Signal</keyword>
<evidence type="ECO:0000256" key="3">
    <source>
        <dbReference type="ARBA" id="ARBA00022448"/>
    </source>
</evidence>
<keyword evidence="3" id="KW-0813">Transport</keyword>
<keyword evidence="7 10" id="KW-0472">Membrane</keyword>
<feature type="domain" description="TonB-dependent receptor plug" evidence="13">
    <location>
        <begin position="51"/>
        <end position="152"/>
    </location>
</feature>
<keyword evidence="8 14" id="KW-0675">Receptor</keyword>
<gene>
    <name evidence="14" type="ORF">H8K55_16540</name>
</gene>
<evidence type="ECO:0000256" key="2">
    <source>
        <dbReference type="ARBA" id="ARBA00009810"/>
    </source>
</evidence>
<protein>
    <submittedName>
        <fullName evidence="14">TonB-dependent receptor</fullName>
    </submittedName>
</protein>
<dbReference type="EMBL" id="JACOGA010000016">
    <property type="protein sequence ID" value="MBC3875197.1"/>
    <property type="molecule type" value="Genomic_DNA"/>
</dbReference>
<evidence type="ECO:0000256" key="5">
    <source>
        <dbReference type="ARBA" id="ARBA00022692"/>
    </source>
</evidence>
<dbReference type="Pfam" id="PF00593">
    <property type="entry name" value="TonB_dep_Rec_b-barrel"/>
    <property type="match status" value="1"/>
</dbReference>
<comment type="similarity">
    <text evidence="2 10">Belongs to the TonB-dependent receptor family.</text>
</comment>
<name>A0ABR6YF74_9BURK</name>
<reference evidence="14 15" key="1">
    <citation type="submission" date="2020-08" db="EMBL/GenBank/DDBJ databases">
        <title>Novel species isolated from subtropical streams in China.</title>
        <authorList>
            <person name="Lu H."/>
        </authorList>
    </citation>
    <scope>NUCLEOTIDE SEQUENCE [LARGE SCALE GENOMIC DNA]</scope>
    <source>
        <strain evidence="14 15">LX15W</strain>
    </source>
</reference>
<proteinExistence type="inferred from homology"/>
<keyword evidence="6 10" id="KW-0798">TonB box</keyword>
<feature type="chain" id="PRO_5045478734" evidence="11">
    <location>
        <begin position="24"/>
        <end position="671"/>
    </location>
</feature>
<dbReference type="Gene3D" id="2.170.130.10">
    <property type="entry name" value="TonB-dependent receptor, plug domain"/>
    <property type="match status" value="1"/>
</dbReference>
<evidence type="ECO:0000313" key="15">
    <source>
        <dbReference type="Proteomes" id="UP000624279"/>
    </source>
</evidence>
<evidence type="ECO:0000259" key="12">
    <source>
        <dbReference type="Pfam" id="PF00593"/>
    </source>
</evidence>
<accession>A0ABR6YF74</accession>
<evidence type="ECO:0000256" key="11">
    <source>
        <dbReference type="SAM" id="SignalP"/>
    </source>
</evidence>
<evidence type="ECO:0000256" key="10">
    <source>
        <dbReference type="RuleBase" id="RU003357"/>
    </source>
</evidence>
<keyword evidence="4" id="KW-1134">Transmembrane beta strand</keyword>
<evidence type="ECO:0000256" key="4">
    <source>
        <dbReference type="ARBA" id="ARBA00022452"/>
    </source>
</evidence>
<dbReference type="InterPro" id="IPR039426">
    <property type="entry name" value="TonB-dep_rcpt-like"/>
</dbReference>
<dbReference type="Pfam" id="PF07715">
    <property type="entry name" value="Plug"/>
    <property type="match status" value="1"/>
</dbReference>
<dbReference type="PANTHER" id="PTHR30069:SF40">
    <property type="entry name" value="TONB-DEPENDENT RECEPTOR NMB0964-RELATED"/>
    <property type="match status" value="1"/>
</dbReference>
<dbReference type="Gene3D" id="2.40.170.20">
    <property type="entry name" value="TonB-dependent receptor, beta-barrel domain"/>
    <property type="match status" value="1"/>
</dbReference>
<feature type="domain" description="TonB-dependent receptor-like beta-barrel" evidence="12">
    <location>
        <begin position="260"/>
        <end position="640"/>
    </location>
</feature>
<evidence type="ECO:0000256" key="8">
    <source>
        <dbReference type="ARBA" id="ARBA00023170"/>
    </source>
</evidence>
<dbReference type="RefSeq" id="WP_186943169.1">
    <property type="nucleotide sequence ID" value="NZ_JACOGA010000016.1"/>
</dbReference>
<dbReference type="InterPro" id="IPR037066">
    <property type="entry name" value="Plug_dom_sf"/>
</dbReference>
<organism evidence="14 15">
    <name type="scientific">Undibacterium flavidum</name>
    <dbReference type="NCBI Taxonomy" id="2762297"/>
    <lineage>
        <taxon>Bacteria</taxon>
        <taxon>Pseudomonadati</taxon>
        <taxon>Pseudomonadota</taxon>
        <taxon>Betaproteobacteria</taxon>
        <taxon>Burkholderiales</taxon>
        <taxon>Oxalobacteraceae</taxon>
        <taxon>Undibacterium</taxon>
    </lineage>
</organism>
<comment type="subcellular location">
    <subcellularLocation>
        <location evidence="1">Cell outer membrane</location>
        <topology evidence="1">Multi-pass membrane protein</topology>
    </subcellularLocation>
</comment>
<sequence>MSLQPTILAAAICAAFAPCVASAQSVTPAQSSTSTVTVSANPLGKEESMQILSPTKILSGSELRSKIGSSLGETLGSELGVSASGFGAGASRPIIRGLEGPRVKILQNGMTVADVSGLSNDHAVASETASSQQIEILRGPAALLYGSGAIGGLVNVVDGRIPLTLSKQLNGEFEVKYAGVNAEKGGSFFLDGSLNDIALHLDGNSRNTGDYKIPGNANVHGDGDIKGRLPNSFTHEHSLGFGASLIQSWGHIGASVQSMADRYGIPTEEMSFIDLDQTRFDLDAAVQRPFLAFDALTFKLGSTDYQHVEKLRDGTPATNFKNRTLETRTGLSHSNWQGWEGNIGVQTENSNFSALAAATGRADTVPVTRSVSNAVFLVEQKTFGSVALSAGARIENVQRQPKASFNLPERSFNLHSFSVGGLIPVIDGYAIVTSLSTAERAPTTEELYSKGPHESTLTFDIGNQHLQSEKSRNLELSMQKTVGLVRWKVNGFINQVDNYVFGEIDGLRVNEEGEHDVTGEFTQRYWKQAAATIRGGEAEIAYNQIGEGISIRAFADTSHGTLKQRGNLPLQAANRIGLDLGYRSGAWRNAVSVLHAQKQDRLASSETFVTPSFTKVDVNITYTHPYMNAQLTWFAQIKNLLNQDIRLATSVLKETVPQPMRGFICGVRANF</sequence>
<evidence type="ECO:0000313" key="14">
    <source>
        <dbReference type="EMBL" id="MBC3875197.1"/>
    </source>
</evidence>
<evidence type="ECO:0000256" key="6">
    <source>
        <dbReference type="ARBA" id="ARBA00023077"/>
    </source>
</evidence>
<evidence type="ECO:0000256" key="7">
    <source>
        <dbReference type="ARBA" id="ARBA00023136"/>
    </source>
</evidence>
<dbReference type="SUPFAM" id="SSF56935">
    <property type="entry name" value="Porins"/>
    <property type="match status" value="1"/>
</dbReference>
<keyword evidence="9" id="KW-0998">Cell outer membrane</keyword>
<keyword evidence="5" id="KW-0812">Transmembrane</keyword>
<dbReference type="InterPro" id="IPR036942">
    <property type="entry name" value="Beta-barrel_TonB_sf"/>
</dbReference>
<evidence type="ECO:0000259" key="13">
    <source>
        <dbReference type="Pfam" id="PF07715"/>
    </source>
</evidence>
<evidence type="ECO:0000256" key="9">
    <source>
        <dbReference type="ARBA" id="ARBA00023237"/>
    </source>
</evidence>
<comment type="caution">
    <text evidence="14">The sequence shown here is derived from an EMBL/GenBank/DDBJ whole genome shotgun (WGS) entry which is preliminary data.</text>
</comment>
<dbReference type="Proteomes" id="UP000624279">
    <property type="component" value="Unassembled WGS sequence"/>
</dbReference>
<evidence type="ECO:0000256" key="1">
    <source>
        <dbReference type="ARBA" id="ARBA00004571"/>
    </source>
</evidence>
<dbReference type="InterPro" id="IPR000531">
    <property type="entry name" value="Beta-barrel_TonB"/>
</dbReference>